<reference evidence="3" key="1">
    <citation type="submission" date="2024-07" db="EMBL/GenBank/DDBJ databases">
        <title>Two chromosome-level genome assemblies of Korean endemic species Abeliophyllum distichum and Forsythia ovata (Oleaceae).</title>
        <authorList>
            <person name="Jang H."/>
        </authorList>
    </citation>
    <scope>NUCLEOTIDE SEQUENCE [LARGE SCALE GENOMIC DNA]</scope>
</reference>
<name>A0ABD1VQ37_9LAMI</name>
<dbReference type="PANTHER" id="PTHR48008">
    <property type="entry name" value="LEUCINE-RICH REPEAT RECEPTOR-LIKE PROTEIN KINASE IMK3-RELATED"/>
    <property type="match status" value="1"/>
</dbReference>
<dbReference type="AlphaFoldDB" id="A0ABD1VQ37"/>
<dbReference type="Proteomes" id="UP001604277">
    <property type="component" value="Unassembled WGS sequence"/>
</dbReference>
<feature type="domain" description="Protein kinase" evidence="1">
    <location>
        <begin position="1"/>
        <end position="118"/>
    </location>
</feature>
<proteinExistence type="predicted"/>
<dbReference type="InterPro" id="IPR011009">
    <property type="entry name" value="Kinase-like_dom_sf"/>
</dbReference>
<gene>
    <name evidence="2" type="ORF">Fot_20134</name>
</gene>
<dbReference type="InterPro" id="IPR052451">
    <property type="entry name" value="Ser/Thr_kinase-like"/>
</dbReference>
<evidence type="ECO:0000313" key="3">
    <source>
        <dbReference type="Proteomes" id="UP001604277"/>
    </source>
</evidence>
<keyword evidence="3" id="KW-1185">Reference proteome</keyword>
<organism evidence="2 3">
    <name type="scientific">Forsythia ovata</name>
    <dbReference type="NCBI Taxonomy" id="205694"/>
    <lineage>
        <taxon>Eukaryota</taxon>
        <taxon>Viridiplantae</taxon>
        <taxon>Streptophyta</taxon>
        <taxon>Embryophyta</taxon>
        <taxon>Tracheophyta</taxon>
        <taxon>Spermatophyta</taxon>
        <taxon>Magnoliopsida</taxon>
        <taxon>eudicotyledons</taxon>
        <taxon>Gunneridae</taxon>
        <taxon>Pentapetalae</taxon>
        <taxon>asterids</taxon>
        <taxon>lamiids</taxon>
        <taxon>Lamiales</taxon>
        <taxon>Oleaceae</taxon>
        <taxon>Forsythieae</taxon>
        <taxon>Forsythia</taxon>
    </lineage>
</organism>
<dbReference type="GO" id="GO:0016301">
    <property type="term" value="F:kinase activity"/>
    <property type="evidence" value="ECO:0007669"/>
    <property type="project" value="UniProtKB-KW"/>
</dbReference>
<evidence type="ECO:0000259" key="1">
    <source>
        <dbReference type="PROSITE" id="PS50011"/>
    </source>
</evidence>
<keyword evidence="2" id="KW-0808">Transferase</keyword>
<dbReference type="InterPro" id="IPR000719">
    <property type="entry name" value="Prot_kinase_dom"/>
</dbReference>
<dbReference type="Gene3D" id="1.10.510.10">
    <property type="entry name" value="Transferase(Phosphotransferase) domain 1"/>
    <property type="match status" value="1"/>
</dbReference>
<dbReference type="SUPFAM" id="SSF56112">
    <property type="entry name" value="Protein kinase-like (PK-like)"/>
    <property type="match status" value="1"/>
</dbReference>
<protein>
    <submittedName>
        <fullName evidence="2">Protein kinase domain-containing protein</fullName>
    </submittedName>
</protein>
<sequence>MHANVEYGSEGIVSTSGDVYSFGIMLLEMYMRKKPTDAMFGEKMSLKSWVSQSLDEKKIIEVVDANLLSREDTNFSAKEQSVLSILALAMECLINSPMERISMREVVARLEKIKTTFLRRVIEQFSAMDRRLFEAVVKGDVSGLHSLMEEDENIIKQIVPGSLNTVLHLAAMASLSRPFLQRFFKWASTFESGFGGAFLKDILGFVGL</sequence>
<dbReference type="EMBL" id="JBFOLJ010000005">
    <property type="protein sequence ID" value="KAL2538743.1"/>
    <property type="molecule type" value="Genomic_DNA"/>
</dbReference>
<dbReference type="PANTHER" id="PTHR48008:SF14">
    <property type="entry name" value="PROTEIN KINASE DOMAIN-CONTAINING PROTEIN"/>
    <property type="match status" value="1"/>
</dbReference>
<accession>A0ABD1VQ37</accession>
<comment type="caution">
    <text evidence="2">The sequence shown here is derived from an EMBL/GenBank/DDBJ whole genome shotgun (WGS) entry which is preliminary data.</text>
</comment>
<keyword evidence="2" id="KW-0418">Kinase</keyword>
<dbReference type="PROSITE" id="PS50011">
    <property type="entry name" value="PROTEIN_KINASE_DOM"/>
    <property type="match status" value="1"/>
</dbReference>
<evidence type="ECO:0000313" key="2">
    <source>
        <dbReference type="EMBL" id="KAL2538743.1"/>
    </source>
</evidence>